<keyword evidence="1" id="KW-0812">Transmembrane</keyword>
<feature type="transmembrane region" description="Helical" evidence="1">
    <location>
        <begin position="48"/>
        <end position="65"/>
    </location>
</feature>
<keyword evidence="1" id="KW-0472">Membrane</keyword>
<gene>
    <name evidence="2" type="ORF">PFFCH_03030</name>
</gene>
<dbReference type="InterPro" id="IPR002110">
    <property type="entry name" value="Ankyrin_rpt"/>
</dbReference>
<reference evidence="2 3" key="1">
    <citation type="submission" date="2013-02" db="EMBL/GenBank/DDBJ databases">
        <title>The Genome Annotation of Plasmodium falciparum FCH/4.</title>
        <authorList>
            <consortium name="The Broad Institute Genome Sequencing Platform"/>
            <consortium name="The Broad Institute Genome Sequencing Center for Infectious Disease"/>
            <person name="Neafsey D."/>
            <person name="Hoffman S."/>
            <person name="Volkman S."/>
            <person name="Rosenthal P."/>
            <person name="Walker B."/>
            <person name="Young S.K."/>
            <person name="Zeng Q."/>
            <person name="Gargeya S."/>
            <person name="Fitzgerald M."/>
            <person name="Haas B."/>
            <person name="Abouelleil A."/>
            <person name="Allen A.W."/>
            <person name="Alvarado L."/>
            <person name="Arachchi H.M."/>
            <person name="Berlin A.M."/>
            <person name="Chapman S.B."/>
            <person name="Gainer-Dewar J."/>
            <person name="Goldberg J."/>
            <person name="Griggs A."/>
            <person name="Gujja S."/>
            <person name="Hansen M."/>
            <person name="Howarth C."/>
            <person name="Imamovic A."/>
            <person name="Ireland A."/>
            <person name="Larimer J."/>
            <person name="McCowan C."/>
            <person name="Murphy C."/>
            <person name="Pearson M."/>
            <person name="Poon T.W."/>
            <person name="Priest M."/>
            <person name="Roberts A."/>
            <person name="Saif S."/>
            <person name="Shea T."/>
            <person name="Sisk P."/>
            <person name="Sykes S."/>
            <person name="Wortman J."/>
            <person name="Nusbaum C."/>
            <person name="Birren B."/>
        </authorList>
    </citation>
    <scope>NUCLEOTIDE SEQUENCE [LARGE SCALE GENOMIC DNA]</scope>
    <source>
        <strain evidence="2 3">FCH/4</strain>
    </source>
</reference>
<evidence type="ECO:0000313" key="3">
    <source>
        <dbReference type="Proteomes" id="UP000030656"/>
    </source>
</evidence>
<dbReference type="Proteomes" id="UP000030656">
    <property type="component" value="Unassembled WGS sequence"/>
</dbReference>
<reference evidence="2 3" key="2">
    <citation type="submission" date="2013-02" db="EMBL/GenBank/DDBJ databases">
        <title>The Genome Sequence of Plasmodium falciparum FCH/4.</title>
        <authorList>
            <consortium name="The Broad Institute Genome Sequencing Platform"/>
            <consortium name="The Broad Institute Genome Sequencing Center for Infectious Disease"/>
            <person name="Neafsey D."/>
            <person name="Cheeseman I."/>
            <person name="Volkman S."/>
            <person name="Adams J."/>
            <person name="Walker B."/>
            <person name="Young S.K."/>
            <person name="Zeng Q."/>
            <person name="Gargeya S."/>
            <person name="Fitzgerald M."/>
            <person name="Haas B."/>
            <person name="Abouelleil A."/>
            <person name="Alvarado L."/>
            <person name="Arachchi H.M."/>
            <person name="Berlin A.M."/>
            <person name="Chapman S.B."/>
            <person name="Dewar J."/>
            <person name="Goldberg J."/>
            <person name="Griggs A."/>
            <person name="Gujja S."/>
            <person name="Hansen M."/>
            <person name="Howarth C."/>
            <person name="Imamovic A."/>
            <person name="Larimer J."/>
            <person name="McCowan C."/>
            <person name="Murphy C."/>
            <person name="Neiman D."/>
            <person name="Pearson M."/>
            <person name="Priest M."/>
            <person name="Roberts A."/>
            <person name="Saif S."/>
            <person name="Shea T."/>
            <person name="Sisk P."/>
            <person name="Sykes S."/>
            <person name="Wortman J."/>
            <person name="Nusbaum C."/>
            <person name="Birren B."/>
        </authorList>
    </citation>
    <scope>NUCLEOTIDE SEQUENCE [LARGE SCALE GENOMIC DNA]</scope>
    <source>
        <strain evidence="2 3">FCH/4</strain>
    </source>
</reference>
<dbReference type="Gene3D" id="1.25.40.20">
    <property type="entry name" value="Ankyrin repeat-containing domain"/>
    <property type="match status" value="1"/>
</dbReference>
<organism evidence="2 3">
    <name type="scientific">Plasmodium falciparum FCH/4</name>
    <dbReference type="NCBI Taxonomy" id="1036724"/>
    <lineage>
        <taxon>Eukaryota</taxon>
        <taxon>Sar</taxon>
        <taxon>Alveolata</taxon>
        <taxon>Apicomplexa</taxon>
        <taxon>Aconoidasida</taxon>
        <taxon>Haemosporida</taxon>
        <taxon>Plasmodiidae</taxon>
        <taxon>Plasmodium</taxon>
        <taxon>Plasmodium (Laverania)</taxon>
    </lineage>
</organism>
<dbReference type="EMBL" id="KI927959">
    <property type="protein sequence ID" value="ETW29557.1"/>
    <property type="molecule type" value="Genomic_DNA"/>
</dbReference>
<accession>A0A024VM49</accession>
<dbReference type="Pfam" id="PF00023">
    <property type="entry name" value="Ank"/>
    <property type="match status" value="1"/>
</dbReference>
<evidence type="ECO:0000313" key="2">
    <source>
        <dbReference type="EMBL" id="ETW29557.1"/>
    </source>
</evidence>
<proteinExistence type="predicted"/>
<dbReference type="InterPro" id="IPR036770">
    <property type="entry name" value="Ankyrin_rpt-contain_sf"/>
</dbReference>
<dbReference type="SUPFAM" id="SSF48403">
    <property type="entry name" value="Ankyrin repeat"/>
    <property type="match status" value="1"/>
</dbReference>
<dbReference type="AlphaFoldDB" id="A0A024VM49"/>
<protein>
    <submittedName>
        <fullName evidence="2">Uncharacterized protein</fullName>
    </submittedName>
</protein>
<evidence type="ECO:0000256" key="1">
    <source>
        <dbReference type="SAM" id="Phobius"/>
    </source>
</evidence>
<keyword evidence="1" id="KW-1133">Transmembrane helix</keyword>
<sequence>MNNSTSCVSINVQDILFNLAKQKDERIFYFLEKDKTLINIQDGNGNSLLHWAVFLNNVYLVYYLLENSNNNKKNKRDKRNMPS</sequence>
<name>A0A024VM49_PLAFA</name>